<accession>A0ABN7AE91</accession>
<sequence length="73" mass="7741">MADVGLDHLFGYFACRPVGSPWHKRPSAIVLAGGGQRITSAVAPADHSLFVTTPACTTPLTSIVIIHFPSRLL</sequence>
<evidence type="ECO:0008006" key="3">
    <source>
        <dbReference type="Google" id="ProtNLM"/>
    </source>
</evidence>
<dbReference type="EMBL" id="AP028910">
    <property type="protein sequence ID" value="BES90579.1"/>
    <property type="molecule type" value="Genomic_DNA"/>
</dbReference>
<protein>
    <recommendedName>
        <fullName evidence="3">EAL domain-containing protein</fullName>
    </recommendedName>
</protein>
<dbReference type="Proteomes" id="UP001307889">
    <property type="component" value="Chromosome 2"/>
</dbReference>
<reference evidence="1 2" key="1">
    <citation type="submission" date="2023-09" db="EMBL/GenBank/DDBJ databases">
        <title>Nesidiocoris tenuis whole genome shotgun sequence.</title>
        <authorList>
            <person name="Shibata T."/>
            <person name="Shimoda M."/>
            <person name="Kobayashi T."/>
            <person name="Uehara T."/>
        </authorList>
    </citation>
    <scope>NUCLEOTIDE SEQUENCE [LARGE SCALE GENOMIC DNA]</scope>
    <source>
        <strain evidence="1 2">Japan</strain>
    </source>
</reference>
<proteinExistence type="predicted"/>
<evidence type="ECO:0000313" key="1">
    <source>
        <dbReference type="EMBL" id="BES90579.1"/>
    </source>
</evidence>
<keyword evidence="2" id="KW-1185">Reference proteome</keyword>
<name>A0ABN7AE91_9HEMI</name>
<evidence type="ECO:0000313" key="2">
    <source>
        <dbReference type="Proteomes" id="UP001307889"/>
    </source>
</evidence>
<gene>
    <name evidence="1" type="ORF">NTJ_03388</name>
</gene>
<organism evidence="1 2">
    <name type="scientific">Nesidiocoris tenuis</name>
    <dbReference type="NCBI Taxonomy" id="355587"/>
    <lineage>
        <taxon>Eukaryota</taxon>
        <taxon>Metazoa</taxon>
        <taxon>Ecdysozoa</taxon>
        <taxon>Arthropoda</taxon>
        <taxon>Hexapoda</taxon>
        <taxon>Insecta</taxon>
        <taxon>Pterygota</taxon>
        <taxon>Neoptera</taxon>
        <taxon>Paraneoptera</taxon>
        <taxon>Hemiptera</taxon>
        <taxon>Heteroptera</taxon>
        <taxon>Panheteroptera</taxon>
        <taxon>Cimicomorpha</taxon>
        <taxon>Miridae</taxon>
        <taxon>Dicyphina</taxon>
        <taxon>Nesidiocoris</taxon>
    </lineage>
</organism>